<proteinExistence type="predicted"/>
<gene>
    <name evidence="2" type="ORF">Vretifemale_13115</name>
</gene>
<reference evidence="2" key="1">
    <citation type="journal article" date="2021" name="Proc. Natl. Acad. Sci. U.S.A.">
        <title>Three genomes in the algal genus Volvox reveal the fate of a haploid sex-determining region after a transition to homothallism.</title>
        <authorList>
            <person name="Yamamoto K."/>
            <person name="Hamaji T."/>
            <person name="Kawai-Toyooka H."/>
            <person name="Matsuzaki R."/>
            <person name="Takahashi F."/>
            <person name="Nishimura Y."/>
            <person name="Kawachi M."/>
            <person name="Noguchi H."/>
            <person name="Minakuchi Y."/>
            <person name="Umen J.G."/>
            <person name="Toyoda A."/>
            <person name="Nozaki H."/>
        </authorList>
    </citation>
    <scope>NUCLEOTIDE SEQUENCE</scope>
    <source>
        <strain evidence="2">NIES-3786</strain>
    </source>
</reference>
<dbReference type="AlphaFoldDB" id="A0A8J4CMC0"/>
<protein>
    <submittedName>
        <fullName evidence="2">Uncharacterized protein</fullName>
    </submittedName>
</protein>
<name>A0A8J4CMC0_9CHLO</name>
<sequence length="302" mass="32178">RTVCPPAYGYDVYVDTEIQVANILGGGPLLYVDPRFYCNANPQCVSYVMFTSYVAIPSISPYAGYSLFSNDTSPKNDFQGLCTYVKLPGNRTVCPPAYGYDVYVDTSTPGNSRPGSPNTYPYPTTYCNVDPQCVVYALVTDYVTTPVAMPYIGYSDFMDTNPYKETYPGICSYVKLAGPPPATVCPPVTGYDVVVDTGIIGNDLNTTQIISSDPVTDCNGDSKCAGFILVTINITDANLLNLVGFGVLKNGTTPMTSATGVCTYIKPQASPLPPSPLPPSPKPPSPKPPSPKPPSPLPPSPL</sequence>
<organism evidence="2 3">
    <name type="scientific">Volvox reticuliferus</name>
    <dbReference type="NCBI Taxonomy" id="1737510"/>
    <lineage>
        <taxon>Eukaryota</taxon>
        <taxon>Viridiplantae</taxon>
        <taxon>Chlorophyta</taxon>
        <taxon>core chlorophytes</taxon>
        <taxon>Chlorophyceae</taxon>
        <taxon>CS clade</taxon>
        <taxon>Chlamydomonadales</taxon>
        <taxon>Volvocaceae</taxon>
        <taxon>Volvox</taxon>
    </lineage>
</organism>
<feature type="region of interest" description="Disordered" evidence="1">
    <location>
        <begin position="269"/>
        <end position="302"/>
    </location>
</feature>
<feature type="non-terminal residue" evidence="2">
    <location>
        <position position="302"/>
    </location>
</feature>
<accession>A0A8J4CMC0</accession>
<dbReference type="EMBL" id="BNCP01000030">
    <property type="protein sequence ID" value="GIL84551.1"/>
    <property type="molecule type" value="Genomic_DNA"/>
</dbReference>
<evidence type="ECO:0000313" key="2">
    <source>
        <dbReference type="EMBL" id="GIL84551.1"/>
    </source>
</evidence>
<comment type="caution">
    <text evidence="2">The sequence shown here is derived from an EMBL/GenBank/DDBJ whole genome shotgun (WGS) entry which is preliminary data.</text>
</comment>
<dbReference type="PRINTS" id="PR01217">
    <property type="entry name" value="PRICHEXTENSN"/>
</dbReference>
<keyword evidence="3" id="KW-1185">Reference proteome</keyword>
<feature type="non-terminal residue" evidence="2">
    <location>
        <position position="1"/>
    </location>
</feature>
<dbReference type="Proteomes" id="UP000747110">
    <property type="component" value="Unassembled WGS sequence"/>
</dbReference>
<evidence type="ECO:0000313" key="3">
    <source>
        <dbReference type="Proteomes" id="UP000747110"/>
    </source>
</evidence>
<evidence type="ECO:0000256" key="1">
    <source>
        <dbReference type="SAM" id="MobiDB-lite"/>
    </source>
</evidence>
<feature type="compositionally biased region" description="Pro residues" evidence="1">
    <location>
        <begin position="270"/>
        <end position="302"/>
    </location>
</feature>